<comment type="function">
    <text evidence="2">Functions as a ribosomal silencing factor. Interacts with ribosomal protein uL14 (rplN), blocking formation of intersubunit bridge B8. Prevents association of the 30S and 50S ribosomal subunits and the formation of functional ribosomes, thus repressing translation.</text>
</comment>
<evidence type="ECO:0000256" key="3">
    <source>
        <dbReference type="SAM" id="MobiDB-lite"/>
    </source>
</evidence>
<dbReference type="NCBIfam" id="TIGR00090">
    <property type="entry name" value="rsfS_iojap_ybeB"/>
    <property type="match status" value="1"/>
</dbReference>
<organism evidence="4 5">
    <name type="scientific">Herbaspirillum robiniae</name>
    <dbReference type="NCBI Taxonomy" id="2014887"/>
    <lineage>
        <taxon>Bacteria</taxon>
        <taxon>Pseudomonadati</taxon>
        <taxon>Pseudomonadota</taxon>
        <taxon>Betaproteobacteria</taxon>
        <taxon>Burkholderiales</taxon>
        <taxon>Oxalobacteraceae</taxon>
        <taxon>Herbaspirillum</taxon>
    </lineage>
</organism>
<keyword evidence="2" id="KW-0963">Cytoplasm</keyword>
<dbReference type="PANTHER" id="PTHR21043">
    <property type="entry name" value="IOJAP SUPERFAMILY ORTHOLOG"/>
    <property type="match status" value="1"/>
</dbReference>
<dbReference type="Gene3D" id="3.30.460.10">
    <property type="entry name" value="Beta Polymerase, domain 2"/>
    <property type="match status" value="1"/>
</dbReference>
<sequence>MDIKKLQTLVVDALEDVKAQEIRIFDTTHLTSLFDRVAIASGTSNRQTKALAASVRDKVKSKGGNVVSMEGEDTGEWVLVDLGDMIVHIMQPAIRAYYRLEEIWGDKEVKLGAAKRTGTSAAAKRAAAEDGPAPKMRRTKAQAEAVEASQALDDEDEPKKPARKPRTTAATGTTTRTPRAGTTTRTTGTKATAAKTTTTTRSTSAKAGTAAKPAAKTAAKPAAKKTAAPKTPTGKTVRVAAAKSNSAKKPASKRVSKA</sequence>
<dbReference type="InterPro" id="IPR043519">
    <property type="entry name" value="NT_sf"/>
</dbReference>
<evidence type="ECO:0000313" key="5">
    <source>
        <dbReference type="Proteomes" id="UP000197596"/>
    </source>
</evidence>
<dbReference type="HAMAP" id="MF_01477">
    <property type="entry name" value="Iojap_RsfS"/>
    <property type="match status" value="1"/>
</dbReference>
<feature type="compositionally biased region" description="Low complexity" evidence="3">
    <location>
        <begin position="167"/>
        <end position="249"/>
    </location>
</feature>
<dbReference type="GO" id="GO:0090071">
    <property type="term" value="P:negative regulation of ribosome biogenesis"/>
    <property type="evidence" value="ECO:0007669"/>
    <property type="project" value="UniProtKB-UniRule"/>
</dbReference>
<proteinExistence type="inferred from homology"/>
<dbReference type="RefSeq" id="WP_088751381.1">
    <property type="nucleotide sequence ID" value="NZ_NJGU01000006.1"/>
</dbReference>
<keyword evidence="2" id="KW-0678">Repressor</keyword>
<dbReference type="InterPro" id="IPR004394">
    <property type="entry name" value="Iojap/RsfS/C7orf30"/>
</dbReference>
<gene>
    <name evidence="2 4" type="primary">rsfS</name>
    <name evidence="4" type="ORF">CEJ42_13270</name>
</gene>
<dbReference type="Proteomes" id="UP000197596">
    <property type="component" value="Unassembled WGS sequence"/>
</dbReference>
<dbReference type="SUPFAM" id="SSF81301">
    <property type="entry name" value="Nucleotidyltransferase"/>
    <property type="match status" value="1"/>
</dbReference>
<name>A0A246WRF4_9BURK</name>
<keyword evidence="2" id="KW-0810">Translation regulation</keyword>
<dbReference type="GO" id="GO:0042256">
    <property type="term" value="P:cytosolic ribosome assembly"/>
    <property type="evidence" value="ECO:0007669"/>
    <property type="project" value="UniProtKB-UniRule"/>
</dbReference>
<evidence type="ECO:0000256" key="2">
    <source>
        <dbReference type="HAMAP-Rule" id="MF_01477"/>
    </source>
</evidence>
<evidence type="ECO:0000256" key="1">
    <source>
        <dbReference type="ARBA" id="ARBA00010574"/>
    </source>
</evidence>
<dbReference type="PANTHER" id="PTHR21043:SF0">
    <property type="entry name" value="MITOCHONDRIAL ASSEMBLY OF RIBOSOMAL LARGE SUBUNIT PROTEIN 1"/>
    <property type="match status" value="1"/>
</dbReference>
<comment type="subunit">
    <text evidence="2">Interacts with ribosomal protein uL14 (rplN).</text>
</comment>
<dbReference type="AlphaFoldDB" id="A0A246WRF4"/>
<comment type="similarity">
    <text evidence="1 2">Belongs to the Iojap/RsfS family.</text>
</comment>
<dbReference type="EMBL" id="NJGU01000006">
    <property type="protein sequence ID" value="OWY28930.1"/>
    <property type="molecule type" value="Genomic_DNA"/>
</dbReference>
<dbReference type="GO" id="GO:0043023">
    <property type="term" value="F:ribosomal large subunit binding"/>
    <property type="evidence" value="ECO:0007669"/>
    <property type="project" value="TreeGrafter"/>
</dbReference>
<dbReference type="GO" id="GO:0005737">
    <property type="term" value="C:cytoplasm"/>
    <property type="evidence" value="ECO:0007669"/>
    <property type="project" value="UniProtKB-SubCell"/>
</dbReference>
<dbReference type="Pfam" id="PF02410">
    <property type="entry name" value="RsfS"/>
    <property type="match status" value="1"/>
</dbReference>
<comment type="caution">
    <text evidence="4">The sequence shown here is derived from an EMBL/GenBank/DDBJ whole genome shotgun (WGS) entry which is preliminary data.</text>
</comment>
<feature type="region of interest" description="Disordered" evidence="3">
    <location>
        <begin position="116"/>
        <end position="258"/>
    </location>
</feature>
<protein>
    <recommendedName>
        <fullName evidence="2">Ribosomal silencing factor RsfS</fullName>
    </recommendedName>
</protein>
<evidence type="ECO:0000313" key="4">
    <source>
        <dbReference type="EMBL" id="OWY28930.1"/>
    </source>
</evidence>
<feature type="compositionally biased region" description="Low complexity" evidence="3">
    <location>
        <begin position="116"/>
        <end position="125"/>
    </location>
</feature>
<dbReference type="GO" id="GO:0017148">
    <property type="term" value="P:negative regulation of translation"/>
    <property type="evidence" value="ECO:0007669"/>
    <property type="project" value="UniProtKB-UniRule"/>
</dbReference>
<reference evidence="4 5" key="1">
    <citation type="submission" date="2017-06" db="EMBL/GenBank/DDBJ databases">
        <title>Herbaspirillum phytohormonus sp. nov., isolated from the root nodule of Robinia pseudoacacia in lead-zinc mine.</title>
        <authorList>
            <person name="Fan M."/>
            <person name="Lin Y."/>
        </authorList>
    </citation>
    <scope>NUCLEOTIDE SEQUENCE [LARGE SCALE GENOMIC DNA]</scope>
    <source>
        <strain evidence="4 5">HZ10</strain>
    </source>
</reference>
<accession>A0A246WRF4</accession>
<comment type="subcellular location">
    <subcellularLocation>
        <location evidence="2">Cytoplasm</location>
    </subcellularLocation>
</comment>